<keyword evidence="2" id="KW-1185">Reference proteome</keyword>
<protein>
    <submittedName>
        <fullName evidence="1">Uncharacterized protein</fullName>
    </submittedName>
</protein>
<gene>
    <name evidence="1" type="ORF">ABB28_01490</name>
</gene>
<name>A0A0R0D617_9GAMM</name>
<accession>A0A0R0D617</accession>
<dbReference type="AlphaFoldDB" id="A0A0R0D617"/>
<dbReference type="Proteomes" id="UP000051386">
    <property type="component" value="Unassembled WGS sequence"/>
</dbReference>
<dbReference type="EMBL" id="LDJK01000005">
    <property type="protein sequence ID" value="KRG77077.1"/>
    <property type="molecule type" value="Genomic_DNA"/>
</dbReference>
<evidence type="ECO:0000313" key="2">
    <source>
        <dbReference type="Proteomes" id="UP000051386"/>
    </source>
</evidence>
<sequence>MGTPDSLSSISIACWYQCSFFTVVQETACGLPRLWRMKPCASISNRQRPTRNDFQANSPRTKVLSIRFTKSRFHQRRSAGMAVE</sequence>
<organism evidence="1 2">
    <name type="scientific">Stenotrophomonas chelatiphaga</name>
    <dbReference type="NCBI Taxonomy" id="517011"/>
    <lineage>
        <taxon>Bacteria</taxon>
        <taxon>Pseudomonadati</taxon>
        <taxon>Pseudomonadota</taxon>
        <taxon>Gammaproteobacteria</taxon>
        <taxon>Lysobacterales</taxon>
        <taxon>Lysobacteraceae</taxon>
        <taxon>Stenotrophomonas</taxon>
    </lineage>
</organism>
<reference evidence="1 2" key="1">
    <citation type="submission" date="2015-05" db="EMBL/GenBank/DDBJ databases">
        <title>Genome sequencing and analysis of members of genus Stenotrophomonas.</title>
        <authorList>
            <person name="Patil P.P."/>
            <person name="Midha S."/>
            <person name="Patil P.B."/>
        </authorList>
    </citation>
    <scope>NUCLEOTIDE SEQUENCE [LARGE SCALE GENOMIC DNA]</scope>
    <source>
        <strain evidence="1 2">DSM 21508</strain>
    </source>
</reference>
<proteinExistence type="predicted"/>
<evidence type="ECO:0000313" key="1">
    <source>
        <dbReference type="EMBL" id="KRG77077.1"/>
    </source>
</evidence>
<comment type="caution">
    <text evidence="1">The sequence shown here is derived from an EMBL/GenBank/DDBJ whole genome shotgun (WGS) entry which is preliminary data.</text>
</comment>
<dbReference type="PATRIC" id="fig|517011.3.peg.2062"/>